<comment type="caution">
    <text evidence="1">The sequence shown here is derived from an EMBL/GenBank/DDBJ whole genome shotgun (WGS) entry which is preliminary data.</text>
</comment>
<dbReference type="RefSeq" id="WP_099149530.1">
    <property type="nucleotide sequence ID" value="NZ_PDUD01000011.1"/>
</dbReference>
<dbReference type="EMBL" id="PDUD01000011">
    <property type="protein sequence ID" value="PHN07196.1"/>
    <property type="molecule type" value="Genomic_DNA"/>
</dbReference>
<dbReference type="Proteomes" id="UP000223913">
    <property type="component" value="Unassembled WGS sequence"/>
</dbReference>
<evidence type="ECO:0000313" key="1">
    <source>
        <dbReference type="EMBL" id="PHN07196.1"/>
    </source>
</evidence>
<evidence type="ECO:0000313" key="2">
    <source>
        <dbReference type="Proteomes" id="UP000223913"/>
    </source>
</evidence>
<gene>
    <name evidence="1" type="ORF">CRP01_08200</name>
</gene>
<sequence length="229" mass="26811">MKWVQRFFIILSVALGILLTLDLRYTRGYFLGRLVPLTQMYASAGTMSSVSYRVERVRPGVLRFQLTNRSFFPKFFWIYRDNDLQFKLTDSTLFEYAGRIVFDSPYKKSVESYGFDCGTGLGLASINPWENFSLEKTERSIYHRFQFDRMLSVRRDSIFYDPIHLEPLMTIKKGAGWVWHPAASLDPQDSVSVRFYLPVHAPFSGKRYDVVSNPVKFSYLDLIDGWREQ</sequence>
<keyword evidence="2" id="KW-1185">Reference proteome</keyword>
<name>A0A2D0NFP9_FLAN2</name>
<accession>A0A2D0NFP9</accession>
<dbReference type="AlphaFoldDB" id="A0A2D0NFP9"/>
<proteinExistence type="predicted"/>
<protein>
    <submittedName>
        <fullName evidence="1">Uncharacterized protein</fullName>
    </submittedName>
</protein>
<reference evidence="1 2" key="1">
    <citation type="submission" date="2017-10" db="EMBL/GenBank/DDBJ databases">
        <title>The draft genome sequence of Lewinella nigricans NBRC 102662.</title>
        <authorList>
            <person name="Wang K."/>
        </authorList>
    </citation>
    <scope>NUCLEOTIDE SEQUENCE [LARGE SCALE GENOMIC DNA]</scope>
    <source>
        <strain evidence="1 2">NBRC 102662</strain>
    </source>
</reference>
<organism evidence="1 2">
    <name type="scientific">Flavilitoribacter nigricans (strain ATCC 23147 / DSM 23189 / NBRC 102662 / NCIMB 1420 / SS-2)</name>
    <name type="common">Lewinella nigricans</name>
    <dbReference type="NCBI Taxonomy" id="1122177"/>
    <lineage>
        <taxon>Bacteria</taxon>
        <taxon>Pseudomonadati</taxon>
        <taxon>Bacteroidota</taxon>
        <taxon>Saprospiria</taxon>
        <taxon>Saprospirales</taxon>
        <taxon>Lewinellaceae</taxon>
        <taxon>Flavilitoribacter</taxon>
    </lineage>
</organism>
<dbReference type="OrthoDB" id="1493148at2"/>